<keyword evidence="6 13" id="KW-0227">DNA damage</keyword>
<evidence type="ECO:0000256" key="2">
    <source>
        <dbReference type="ARBA" id="ARBA00022490"/>
    </source>
</evidence>
<evidence type="ECO:0000256" key="1">
    <source>
        <dbReference type="ARBA" id="ARBA00009518"/>
    </source>
</evidence>
<dbReference type="CDD" id="cd16962">
    <property type="entry name" value="RuvC"/>
    <property type="match status" value="1"/>
</dbReference>
<dbReference type="GO" id="GO:0009432">
    <property type="term" value="P:SOS response"/>
    <property type="evidence" value="ECO:0007669"/>
    <property type="project" value="UniProtKB-ARBA"/>
</dbReference>
<dbReference type="GO" id="GO:0048476">
    <property type="term" value="C:Holliday junction resolvase complex"/>
    <property type="evidence" value="ECO:0007669"/>
    <property type="project" value="UniProtKB-UniRule"/>
</dbReference>
<evidence type="ECO:0000256" key="8">
    <source>
        <dbReference type="ARBA" id="ARBA00022842"/>
    </source>
</evidence>
<accession>A0A1S7LMS8</accession>
<dbReference type="GO" id="GO:0000287">
    <property type="term" value="F:magnesium ion binding"/>
    <property type="evidence" value="ECO:0007669"/>
    <property type="project" value="UniProtKB-UniRule"/>
</dbReference>
<proteinExistence type="inferred from homology"/>
<evidence type="ECO:0000256" key="6">
    <source>
        <dbReference type="ARBA" id="ARBA00022763"/>
    </source>
</evidence>
<keyword evidence="11 13" id="KW-0234">DNA repair</keyword>
<feature type="active site" evidence="13">
    <location>
        <position position="145"/>
    </location>
</feature>
<dbReference type="AlphaFoldDB" id="A0A1S7LMS8"/>
<evidence type="ECO:0000256" key="5">
    <source>
        <dbReference type="ARBA" id="ARBA00022759"/>
    </source>
</evidence>
<evidence type="ECO:0000256" key="13">
    <source>
        <dbReference type="HAMAP-Rule" id="MF_00034"/>
    </source>
</evidence>
<dbReference type="GO" id="GO:0006281">
    <property type="term" value="P:DNA repair"/>
    <property type="evidence" value="ECO:0007669"/>
    <property type="project" value="UniProtKB-UniRule"/>
</dbReference>
<name>A0A1S7LMS8_MAGMO</name>
<keyword evidence="9 13" id="KW-0238">DNA-binding</keyword>
<keyword evidence="2 13" id="KW-0963">Cytoplasm</keyword>
<dbReference type="Pfam" id="PF02075">
    <property type="entry name" value="RuvC"/>
    <property type="match status" value="1"/>
</dbReference>
<dbReference type="Gene3D" id="3.30.420.10">
    <property type="entry name" value="Ribonuclease H-like superfamily/Ribonuclease H"/>
    <property type="match status" value="1"/>
</dbReference>
<feature type="binding site" evidence="13">
    <location>
        <position position="13"/>
    </location>
    <ligand>
        <name>Mg(2+)</name>
        <dbReference type="ChEBI" id="CHEBI:18420"/>
        <label>1</label>
    </ligand>
</feature>
<reference evidence="15" key="1">
    <citation type="submission" date="2015-04" db="EMBL/GenBank/DDBJ databases">
        <authorList>
            <person name="Syromyatnikov M.Y."/>
            <person name="Popov V.N."/>
        </authorList>
    </citation>
    <scope>NUCLEOTIDE SEQUENCE</scope>
    <source>
        <strain evidence="15">MO-1</strain>
    </source>
</reference>
<dbReference type="PANTHER" id="PTHR30194:SF3">
    <property type="entry name" value="CROSSOVER JUNCTION ENDODEOXYRIBONUCLEASE RUVC"/>
    <property type="match status" value="1"/>
</dbReference>
<dbReference type="GO" id="GO:0006310">
    <property type="term" value="P:DNA recombination"/>
    <property type="evidence" value="ECO:0007669"/>
    <property type="project" value="UniProtKB-UniRule"/>
</dbReference>
<dbReference type="NCBIfam" id="NF000711">
    <property type="entry name" value="PRK00039.2-1"/>
    <property type="match status" value="1"/>
</dbReference>
<comment type="subunit">
    <text evidence="13">Homodimer which binds Holliday junction (HJ) DNA. The HJ becomes 2-fold symmetrical on binding to RuvC with unstacked arms; it has a different conformation from HJ DNA in complex with RuvA. In the full resolvosome a probable DNA-RuvA(4)-RuvB(12)-RuvC(2) complex forms which resolves the HJ.</text>
</comment>
<dbReference type="InterPro" id="IPR012337">
    <property type="entry name" value="RNaseH-like_sf"/>
</dbReference>
<dbReference type="SUPFAM" id="SSF53098">
    <property type="entry name" value="Ribonuclease H-like"/>
    <property type="match status" value="1"/>
</dbReference>
<protein>
    <recommendedName>
        <fullName evidence="13 14">Crossover junction endodeoxyribonuclease RuvC</fullName>
        <ecNumber evidence="13 14">3.1.21.10</ecNumber>
    </recommendedName>
    <alternativeName>
        <fullName evidence="13">Holliday junction nuclease RuvC</fullName>
    </alternativeName>
    <alternativeName>
        <fullName evidence="13">Holliday junction resolvase RuvC</fullName>
    </alternativeName>
</protein>
<dbReference type="EC" id="3.1.21.10" evidence="13 14"/>
<comment type="subcellular location">
    <subcellularLocation>
        <location evidence="13">Cytoplasm</location>
    </subcellularLocation>
</comment>
<evidence type="ECO:0000256" key="11">
    <source>
        <dbReference type="ARBA" id="ARBA00023204"/>
    </source>
</evidence>
<evidence type="ECO:0000256" key="14">
    <source>
        <dbReference type="NCBIfam" id="TIGR00228"/>
    </source>
</evidence>
<comment type="function">
    <text evidence="13">The RuvA-RuvB-RuvC complex processes Holliday junction (HJ) DNA during genetic recombination and DNA repair. Endonuclease that resolves HJ intermediates. Cleaves cruciform DNA by making single-stranded nicks across the HJ at symmetrical positions within the homologous arms, yielding a 5'-phosphate and a 3'-hydroxyl group; requires a central core of homology in the junction. The consensus cleavage sequence is 5'-(A/T)TT(C/G)-3'. Cleavage occurs on the 3'-side of the TT dinucleotide at the point of strand exchange. HJ branch migration catalyzed by RuvA-RuvB allows RuvC to scan DNA until it finds its consensus sequence, where it cleaves and resolves the cruciform DNA.</text>
</comment>
<keyword evidence="7 13" id="KW-0378">Hydrolase</keyword>
<dbReference type="InterPro" id="IPR020563">
    <property type="entry name" value="X-over_junc_endoDNase_Mg_BS"/>
</dbReference>
<dbReference type="HAMAP" id="MF_00034">
    <property type="entry name" value="RuvC"/>
    <property type="match status" value="1"/>
</dbReference>
<comment type="catalytic activity">
    <reaction evidence="12 13">
        <text>Endonucleolytic cleavage at a junction such as a reciprocal single-stranded crossover between two homologous DNA duplexes (Holliday junction).</text>
        <dbReference type="EC" id="3.1.21.10"/>
    </reaction>
</comment>
<evidence type="ECO:0000313" key="15">
    <source>
        <dbReference type="EMBL" id="CRH07141.1"/>
    </source>
</evidence>
<dbReference type="PROSITE" id="PS01321">
    <property type="entry name" value="RUVC"/>
    <property type="match status" value="1"/>
</dbReference>
<gene>
    <name evidence="13 15" type="primary">ruvC</name>
    <name evidence="15" type="ORF">MAGMO_2995</name>
</gene>
<keyword evidence="4 13" id="KW-0479">Metal-binding</keyword>
<dbReference type="GO" id="GO:0005737">
    <property type="term" value="C:cytoplasm"/>
    <property type="evidence" value="ECO:0007669"/>
    <property type="project" value="UniProtKB-SubCell"/>
</dbReference>
<evidence type="ECO:0000256" key="10">
    <source>
        <dbReference type="ARBA" id="ARBA00023172"/>
    </source>
</evidence>
<evidence type="ECO:0000256" key="12">
    <source>
        <dbReference type="ARBA" id="ARBA00029354"/>
    </source>
</evidence>
<keyword evidence="3 13" id="KW-0540">Nuclease</keyword>
<dbReference type="NCBIfam" id="TIGR00228">
    <property type="entry name" value="ruvC"/>
    <property type="match status" value="1"/>
</dbReference>
<dbReference type="GO" id="GO:0003677">
    <property type="term" value="F:DNA binding"/>
    <property type="evidence" value="ECO:0007669"/>
    <property type="project" value="UniProtKB-KW"/>
</dbReference>
<feature type="active site" evidence="13">
    <location>
        <position position="73"/>
    </location>
</feature>
<evidence type="ECO:0000256" key="9">
    <source>
        <dbReference type="ARBA" id="ARBA00023125"/>
    </source>
</evidence>
<organism evidence="15">
    <name type="scientific">Magnetococcus massalia (strain MO-1)</name>
    <dbReference type="NCBI Taxonomy" id="451514"/>
    <lineage>
        <taxon>Bacteria</taxon>
        <taxon>Pseudomonadati</taxon>
        <taxon>Pseudomonadota</taxon>
        <taxon>Magnetococcia</taxon>
        <taxon>Magnetococcales</taxon>
        <taxon>Magnetococcaceae</taxon>
        <taxon>Magnetococcus</taxon>
    </lineage>
</organism>
<dbReference type="InterPro" id="IPR002176">
    <property type="entry name" value="X-over_junc_endoDNase_RuvC"/>
</dbReference>
<dbReference type="FunFam" id="3.30.420.10:FF:000002">
    <property type="entry name" value="Crossover junction endodeoxyribonuclease RuvC"/>
    <property type="match status" value="1"/>
</dbReference>
<keyword evidence="8 13" id="KW-0460">Magnesium</keyword>
<feature type="active site" evidence="13">
    <location>
        <position position="13"/>
    </location>
</feature>
<keyword evidence="10 13" id="KW-0233">DNA recombination</keyword>
<comment type="similarity">
    <text evidence="1 13">Belongs to the RuvC family.</text>
</comment>
<dbReference type="PANTHER" id="PTHR30194">
    <property type="entry name" value="CROSSOVER JUNCTION ENDODEOXYRIBONUCLEASE RUVC"/>
    <property type="match status" value="1"/>
</dbReference>
<evidence type="ECO:0000256" key="7">
    <source>
        <dbReference type="ARBA" id="ARBA00022801"/>
    </source>
</evidence>
<keyword evidence="5 13" id="KW-0255">Endonuclease</keyword>
<sequence length="176" mass="18884">MPSSAPIRIIGIDPGSQVTGWGIVEGVGQRVTEVAHGTIRMQSGSDLPERLRTIFNALVTIIETHRPHEMAVEEVFVSHNVQSALKLGHARGAAIVAGAQCGLPVAEYTALQVKKAVVGYGRAEKKQVQEMIKMLLSLPKAPAQDAADALAIAMCHINQRQWSQTANTAMLMGGRR</sequence>
<dbReference type="GO" id="GO:0008821">
    <property type="term" value="F:crossover junction DNA endonuclease activity"/>
    <property type="evidence" value="ECO:0007669"/>
    <property type="project" value="UniProtKB-UniRule"/>
</dbReference>
<dbReference type="EMBL" id="LO017727">
    <property type="protein sequence ID" value="CRH07141.1"/>
    <property type="molecule type" value="Genomic_DNA"/>
</dbReference>
<feature type="binding site" evidence="13">
    <location>
        <position position="73"/>
    </location>
    <ligand>
        <name>Mg(2+)</name>
        <dbReference type="ChEBI" id="CHEBI:18420"/>
        <label>2</label>
    </ligand>
</feature>
<dbReference type="InterPro" id="IPR036397">
    <property type="entry name" value="RNaseH_sf"/>
</dbReference>
<evidence type="ECO:0000256" key="3">
    <source>
        <dbReference type="ARBA" id="ARBA00022722"/>
    </source>
</evidence>
<dbReference type="PRINTS" id="PR00696">
    <property type="entry name" value="RSOLVASERUVC"/>
</dbReference>
<evidence type="ECO:0000256" key="4">
    <source>
        <dbReference type="ARBA" id="ARBA00022723"/>
    </source>
</evidence>
<feature type="binding site" evidence="13">
    <location>
        <position position="145"/>
    </location>
    <ligand>
        <name>Mg(2+)</name>
        <dbReference type="ChEBI" id="CHEBI:18420"/>
        <label>1</label>
    </ligand>
</feature>
<comment type="cofactor">
    <cofactor evidence="13">
        <name>Mg(2+)</name>
        <dbReference type="ChEBI" id="CHEBI:18420"/>
    </cofactor>
    <text evidence="13">Binds 2 Mg(2+) ion per subunit.</text>
</comment>